<evidence type="ECO:0000256" key="2">
    <source>
        <dbReference type="PIRSR" id="PIRSR639126-1"/>
    </source>
</evidence>
<accession>A0A517QV42</accession>
<comment type="similarity">
    <text evidence="1 3">Belongs to the gamma-glutamylcyclotransferase family.</text>
</comment>
<dbReference type="Proteomes" id="UP000315724">
    <property type="component" value="Chromosome"/>
</dbReference>
<evidence type="ECO:0000256" key="3">
    <source>
        <dbReference type="RuleBase" id="RU367036"/>
    </source>
</evidence>
<feature type="active site" description="Proton acceptor" evidence="2">
    <location>
        <position position="81"/>
    </location>
</feature>
<proteinExistence type="inferred from homology"/>
<dbReference type="PANTHER" id="PTHR12510:SF4">
    <property type="entry name" value="GAMMA-GLUTAMYLAMINECYCLOTRANSFERASE"/>
    <property type="match status" value="1"/>
</dbReference>
<dbReference type="SUPFAM" id="SSF110857">
    <property type="entry name" value="Gamma-glutamyl cyclotransferase-like"/>
    <property type="match status" value="1"/>
</dbReference>
<feature type="domain" description="Gamma-glutamylcyclotransferase AIG2-like" evidence="4">
    <location>
        <begin position="10"/>
        <end position="111"/>
    </location>
</feature>
<dbReference type="EMBL" id="CP036267">
    <property type="protein sequence ID" value="QDT35509.1"/>
    <property type="molecule type" value="Genomic_DNA"/>
</dbReference>
<keyword evidence="5" id="KW-0808">Transferase</keyword>
<organism evidence="5 6">
    <name type="scientific">Thalassoglobus polymorphus</name>
    <dbReference type="NCBI Taxonomy" id="2527994"/>
    <lineage>
        <taxon>Bacteria</taxon>
        <taxon>Pseudomonadati</taxon>
        <taxon>Planctomycetota</taxon>
        <taxon>Planctomycetia</taxon>
        <taxon>Planctomycetales</taxon>
        <taxon>Planctomycetaceae</taxon>
        <taxon>Thalassoglobus</taxon>
    </lineage>
</organism>
<dbReference type="GO" id="GO:0016740">
    <property type="term" value="F:transferase activity"/>
    <property type="evidence" value="ECO:0007669"/>
    <property type="project" value="UniProtKB-KW"/>
</dbReference>
<dbReference type="Pfam" id="PF06094">
    <property type="entry name" value="GGACT"/>
    <property type="match status" value="1"/>
</dbReference>
<dbReference type="Gene3D" id="3.10.490.10">
    <property type="entry name" value="Gamma-glutamyl cyclotransferase-like"/>
    <property type="match status" value="1"/>
</dbReference>
<dbReference type="InterPro" id="IPR036568">
    <property type="entry name" value="GGCT-like_sf"/>
</dbReference>
<dbReference type="PANTHER" id="PTHR12510">
    <property type="entry name" value="TROPONIN C-AKIN-1 PROTEIN"/>
    <property type="match status" value="1"/>
</dbReference>
<sequence>MDVEEELITIFVYGTLKRGDCRHHVVSRFHFLGEAVTQPVYRLFHLGSYPGLVEVAEDGSEVQGELYAIDPERIREVDEIEGVEAGLYQRVPVQLQSPWRISGAETYLYLGDVSHAKDLGTHWEVAES</sequence>
<dbReference type="InterPro" id="IPR009288">
    <property type="entry name" value="AIG2-like_dom"/>
</dbReference>
<evidence type="ECO:0000259" key="4">
    <source>
        <dbReference type="Pfam" id="PF06094"/>
    </source>
</evidence>
<dbReference type="KEGG" id="tpol:Mal48_47860"/>
<name>A0A517QV42_9PLAN</name>
<gene>
    <name evidence="5" type="primary">ytfP</name>
    <name evidence="5" type="ORF">Mal48_47860</name>
</gene>
<evidence type="ECO:0000313" key="6">
    <source>
        <dbReference type="Proteomes" id="UP000315724"/>
    </source>
</evidence>
<evidence type="ECO:0000256" key="1">
    <source>
        <dbReference type="ARBA" id="ARBA00008861"/>
    </source>
</evidence>
<protein>
    <recommendedName>
        <fullName evidence="3">Gamma-glutamylcyclotransferase family protein</fullName>
    </recommendedName>
</protein>
<dbReference type="OrthoDB" id="8538589at2"/>
<dbReference type="InterPro" id="IPR013024">
    <property type="entry name" value="GGCT-like"/>
</dbReference>
<dbReference type="CDD" id="cd06661">
    <property type="entry name" value="GGCT_like"/>
    <property type="match status" value="1"/>
</dbReference>
<dbReference type="GO" id="GO:0061929">
    <property type="term" value="F:gamma-glutamylaminecyclotransferase activity"/>
    <property type="evidence" value="ECO:0007669"/>
    <property type="project" value="InterPro"/>
</dbReference>
<dbReference type="InterPro" id="IPR039126">
    <property type="entry name" value="GGACT"/>
</dbReference>
<dbReference type="RefSeq" id="WP_145205195.1">
    <property type="nucleotide sequence ID" value="NZ_CP036267.1"/>
</dbReference>
<dbReference type="GO" id="GO:0005829">
    <property type="term" value="C:cytosol"/>
    <property type="evidence" value="ECO:0007669"/>
    <property type="project" value="TreeGrafter"/>
</dbReference>
<evidence type="ECO:0000313" key="5">
    <source>
        <dbReference type="EMBL" id="QDT35509.1"/>
    </source>
</evidence>
<keyword evidence="6" id="KW-1185">Reference proteome</keyword>
<dbReference type="AlphaFoldDB" id="A0A517QV42"/>
<reference evidence="5 6" key="1">
    <citation type="submission" date="2019-02" db="EMBL/GenBank/DDBJ databases">
        <title>Deep-cultivation of Planctomycetes and their phenomic and genomic characterization uncovers novel biology.</title>
        <authorList>
            <person name="Wiegand S."/>
            <person name="Jogler M."/>
            <person name="Boedeker C."/>
            <person name="Pinto D."/>
            <person name="Vollmers J."/>
            <person name="Rivas-Marin E."/>
            <person name="Kohn T."/>
            <person name="Peeters S.H."/>
            <person name="Heuer A."/>
            <person name="Rast P."/>
            <person name="Oberbeckmann S."/>
            <person name="Bunk B."/>
            <person name="Jeske O."/>
            <person name="Meyerdierks A."/>
            <person name="Storesund J.E."/>
            <person name="Kallscheuer N."/>
            <person name="Luecker S."/>
            <person name="Lage O.M."/>
            <person name="Pohl T."/>
            <person name="Merkel B.J."/>
            <person name="Hornburger P."/>
            <person name="Mueller R.-W."/>
            <person name="Bruemmer F."/>
            <person name="Labrenz M."/>
            <person name="Spormann A.M."/>
            <person name="Op den Camp H."/>
            <person name="Overmann J."/>
            <person name="Amann R."/>
            <person name="Jetten M.S.M."/>
            <person name="Mascher T."/>
            <person name="Medema M.H."/>
            <person name="Devos D.P."/>
            <person name="Kaster A.-K."/>
            <person name="Ovreas L."/>
            <person name="Rohde M."/>
            <person name="Galperin M.Y."/>
            <person name="Jogler C."/>
        </authorList>
    </citation>
    <scope>NUCLEOTIDE SEQUENCE [LARGE SCALE GENOMIC DNA]</scope>
    <source>
        <strain evidence="5 6">Mal48</strain>
    </source>
</reference>